<evidence type="ECO:0008006" key="3">
    <source>
        <dbReference type="Google" id="ProtNLM"/>
    </source>
</evidence>
<accession>A0A5Q2FIV3</accession>
<dbReference type="InterPro" id="IPR032836">
    <property type="entry name" value="DsrE2-like"/>
</dbReference>
<sequence>MPDFGPRQQGASSGAASGAAGATAPGEAYAGGAPAYTGPRKIAFICSKGNLDMAYPALIMGNAALSEGCEVHIFFTFWGLDMVNQKTNSNLKFTIAGNTAMHMPALGNLRPGLEHLSVPQQLGGLPGMGAFATRYFKKEMADLDIPDVPEFLDLMAAQGAHFYACRLTFDMMKLLEADLHPAVEGVISASDFIVISEGAQVIFV</sequence>
<reference evidence="1 2" key="1">
    <citation type="submission" date="2019-10" db="EMBL/GenBank/DDBJ databases">
        <title>Genomic analysis of Raineyella sp. CBA3103.</title>
        <authorList>
            <person name="Roh S.W."/>
        </authorList>
    </citation>
    <scope>NUCLEOTIDE SEQUENCE [LARGE SCALE GENOMIC DNA]</scope>
    <source>
        <strain evidence="1 2">CBA3103</strain>
    </source>
</reference>
<dbReference type="InterPro" id="IPR027396">
    <property type="entry name" value="DsrEFH-like"/>
</dbReference>
<evidence type="ECO:0000313" key="1">
    <source>
        <dbReference type="EMBL" id="QGF25113.1"/>
    </source>
</evidence>
<dbReference type="Proteomes" id="UP000386847">
    <property type="component" value="Chromosome"/>
</dbReference>
<organism evidence="1 2">
    <name type="scientific">Raineyella fluvialis</name>
    <dbReference type="NCBI Taxonomy" id="2662261"/>
    <lineage>
        <taxon>Bacteria</taxon>
        <taxon>Bacillati</taxon>
        <taxon>Actinomycetota</taxon>
        <taxon>Actinomycetes</taxon>
        <taxon>Propionibacteriales</taxon>
        <taxon>Propionibacteriaceae</taxon>
        <taxon>Raineyella</taxon>
    </lineage>
</organism>
<dbReference type="AlphaFoldDB" id="A0A5Q2FIV3"/>
<dbReference type="EMBL" id="CP045725">
    <property type="protein sequence ID" value="QGF25113.1"/>
    <property type="molecule type" value="Genomic_DNA"/>
</dbReference>
<evidence type="ECO:0000313" key="2">
    <source>
        <dbReference type="Proteomes" id="UP000386847"/>
    </source>
</evidence>
<gene>
    <name evidence="1" type="ORF">Rai3103_06385</name>
</gene>
<proteinExistence type="predicted"/>
<dbReference type="Gene3D" id="3.40.1260.10">
    <property type="entry name" value="DsrEFH-like"/>
    <property type="match status" value="1"/>
</dbReference>
<dbReference type="SUPFAM" id="SSF75169">
    <property type="entry name" value="DsrEFH-like"/>
    <property type="match status" value="1"/>
</dbReference>
<dbReference type="Pfam" id="PF13686">
    <property type="entry name" value="DrsE_2"/>
    <property type="match status" value="1"/>
</dbReference>
<name>A0A5Q2FIV3_9ACTN</name>
<protein>
    <recommendedName>
        <fullName evidence="3">Peroxiredoxin family protein</fullName>
    </recommendedName>
</protein>
<dbReference type="PANTHER" id="PTHR34655:SF2">
    <property type="entry name" value="PEROXIREDOXIN FAMILY PROTEIN"/>
    <property type="match status" value="1"/>
</dbReference>
<dbReference type="PANTHER" id="PTHR34655">
    <property type="entry name" value="CONSERVED WITHIN P. AEROPHILUM"/>
    <property type="match status" value="1"/>
</dbReference>
<keyword evidence="2" id="KW-1185">Reference proteome</keyword>
<dbReference type="KEGG" id="rain:Rai3103_06385"/>